<dbReference type="AlphaFoldDB" id="A0A0L6VQT6"/>
<dbReference type="OrthoDB" id="5835829at2759"/>
<sequence length="150" mass="17166">DYKLRIPMKDIGQVRRAGTFGFTRFGIAIKLPGVPDIRLDFSSRSMPEEVMHALEGHAQAAKAEEKRINRKLSHMPLPKPRGQNTEQIKLSSPTTKKRRLVIRKQQIERPVKPMKIICLVIGSRGDVQPYISLAKRLTRLFGFHTFVHSQ</sequence>
<reference evidence="2 3" key="1">
    <citation type="submission" date="2015-08" db="EMBL/GenBank/DDBJ databases">
        <title>Next Generation Sequencing and Analysis of the Genome of Puccinia sorghi L Schw, the Causal Agent of Maize Common Rust.</title>
        <authorList>
            <person name="Rochi L."/>
            <person name="Burguener G."/>
            <person name="Darino M."/>
            <person name="Turjanski A."/>
            <person name="Kreff E."/>
            <person name="Dieguez M.J."/>
            <person name="Sacco F."/>
        </authorList>
    </citation>
    <scope>NUCLEOTIDE SEQUENCE [LARGE SCALE GENOMIC DNA]</scope>
    <source>
        <strain evidence="2 3">RO10H11247</strain>
    </source>
</reference>
<dbReference type="Gene3D" id="3.40.50.2000">
    <property type="entry name" value="Glycogen Phosphorylase B"/>
    <property type="match status" value="1"/>
</dbReference>
<comment type="caution">
    <text evidence="2">The sequence shown here is derived from an EMBL/GenBank/DDBJ whole genome shotgun (WGS) entry which is preliminary data.</text>
</comment>
<dbReference type="STRING" id="27349.A0A0L6VQT6"/>
<evidence type="ECO:0000313" key="3">
    <source>
        <dbReference type="Proteomes" id="UP000037035"/>
    </source>
</evidence>
<dbReference type="EMBL" id="LAVV01002848">
    <property type="protein sequence ID" value="KNZ62555.1"/>
    <property type="molecule type" value="Genomic_DNA"/>
</dbReference>
<feature type="non-terminal residue" evidence="2">
    <location>
        <position position="1"/>
    </location>
</feature>
<proteinExistence type="predicted"/>
<feature type="region of interest" description="Disordered" evidence="1">
    <location>
        <begin position="74"/>
        <end position="95"/>
    </location>
</feature>
<keyword evidence="3" id="KW-1185">Reference proteome</keyword>
<evidence type="ECO:0000313" key="2">
    <source>
        <dbReference type="EMBL" id="KNZ62555.1"/>
    </source>
</evidence>
<evidence type="ECO:0000256" key="1">
    <source>
        <dbReference type="SAM" id="MobiDB-lite"/>
    </source>
</evidence>
<dbReference type="Proteomes" id="UP000037035">
    <property type="component" value="Unassembled WGS sequence"/>
</dbReference>
<dbReference type="VEuPathDB" id="FungiDB:VP01_12564g1"/>
<gene>
    <name evidence="2" type="ORF">VP01_12564g1</name>
</gene>
<feature type="compositionally biased region" description="Polar residues" evidence="1">
    <location>
        <begin position="82"/>
        <end position="94"/>
    </location>
</feature>
<accession>A0A0L6VQT6</accession>
<evidence type="ECO:0008006" key="4">
    <source>
        <dbReference type="Google" id="ProtNLM"/>
    </source>
</evidence>
<name>A0A0L6VQT6_9BASI</name>
<organism evidence="2 3">
    <name type="scientific">Puccinia sorghi</name>
    <dbReference type="NCBI Taxonomy" id="27349"/>
    <lineage>
        <taxon>Eukaryota</taxon>
        <taxon>Fungi</taxon>
        <taxon>Dikarya</taxon>
        <taxon>Basidiomycota</taxon>
        <taxon>Pucciniomycotina</taxon>
        <taxon>Pucciniomycetes</taxon>
        <taxon>Pucciniales</taxon>
        <taxon>Pucciniaceae</taxon>
        <taxon>Puccinia</taxon>
    </lineage>
</organism>
<protein>
    <recommendedName>
        <fullName evidence="4">Glycosyltransferase family 28 N-terminal domain-containing protein</fullName>
    </recommendedName>
</protein>